<organism evidence="2 3">
    <name type="scientific">Candidatus Pullibacteroides excrementavium</name>
    <dbReference type="NCBI Taxonomy" id="2840905"/>
    <lineage>
        <taxon>Bacteria</taxon>
        <taxon>Pseudomonadati</taxon>
        <taxon>Bacteroidota</taxon>
        <taxon>Bacteroidia</taxon>
        <taxon>Bacteroidales</taxon>
        <taxon>Candidatus Pullibacteroides</taxon>
    </lineage>
</organism>
<evidence type="ECO:0000256" key="1">
    <source>
        <dbReference type="SAM" id="MobiDB-lite"/>
    </source>
</evidence>
<proteinExistence type="predicted"/>
<reference evidence="2" key="2">
    <citation type="journal article" date="2021" name="PeerJ">
        <title>Extensive microbial diversity within the chicken gut microbiome revealed by metagenomics and culture.</title>
        <authorList>
            <person name="Gilroy R."/>
            <person name="Ravi A."/>
            <person name="Getino M."/>
            <person name="Pursley I."/>
            <person name="Horton D.L."/>
            <person name="Alikhan N.F."/>
            <person name="Baker D."/>
            <person name="Gharbi K."/>
            <person name="Hall N."/>
            <person name="Watson M."/>
            <person name="Adriaenssens E.M."/>
            <person name="Foster-Nyarko E."/>
            <person name="Jarju S."/>
            <person name="Secka A."/>
            <person name="Antonio M."/>
            <person name="Oren A."/>
            <person name="Chaudhuri R.R."/>
            <person name="La Ragione R."/>
            <person name="Hildebrand F."/>
            <person name="Pallen M.J."/>
        </authorList>
    </citation>
    <scope>NUCLEOTIDE SEQUENCE</scope>
    <source>
        <strain evidence="2">2889</strain>
    </source>
</reference>
<dbReference type="Proteomes" id="UP000823612">
    <property type="component" value="Unassembled WGS sequence"/>
</dbReference>
<accession>A0A9D9GZQ2</accession>
<dbReference type="AlphaFoldDB" id="A0A9D9GZQ2"/>
<gene>
    <name evidence="2" type="ORF">IAB08_07160</name>
</gene>
<evidence type="ECO:0000313" key="3">
    <source>
        <dbReference type="Proteomes" id="UP000823612"/>
    </source>
</evidence>
<comment type="caution">
    <text evidence="2">The sequence shown here is derived from an EMBL/GenBank/DDBJ whole genome shotgun (WGS) entry which is preliminary data.</text>
</comment>
<protein>
    <submittedName>
        <fullName evidence="2">Uncharacterized protein</fullName>
    </submittedName>
</protein>
<reference evidence="2" key="1">
    <citation type="submission" date="2020-10" db="EMBL/GenBank/DDBJ databases">
        <authorList>
            <person name="Gilroy R."/>
        </authorList>
    </citation>
    <scope>NUCLEOTIDE SEQUENCE</scope>
    <source>
        <strain evidence="2">2889</strain>
    </source>
</reference>
<name>A0A9D9GZQ2_9BACT</name>
<evidence type="ECO:0000313" key="2">
    <source>
        <dbReference type="EMBL" id="MBO8433055.1"/>
    </source>
</evidence>
<feature type="region of interest" description="Disordered" evidence="1">
    <location>
        <begin position="1"/>
        <end position="21"/>
    </location>
</feature>
<sequence>MATKESKQMETREDTWSGRPGACFQEPASRRVDGLRAWGGNVSGPCREAGLRRKESPVLMPVLFLPLFFLGSLLQAADAKTLVQEWKTVSQQIDNHKQWHCQDRPSESVLLSFQAFFQEQLGLSWNPDFKAILPVGTDWDGLQQAWFVLQRRYSSLRPHSYGVRNDISSLFHSAFSCFSDSFQEESEENTGDALLAAVASPRTFASLVPEILYCRPSGSYNIVCRLQNGVRECTLPGYPF</sequence>
<dbReference type="EMBL" id="JADIMZ010000105">
    <property type="protein sequence ID" value="MBO8433055.1"/>
    <property type="molecule type" value="Genomic_DNA"/>
</dbReference>
<feature type="compositionally biased region" description="Basic and acidic residues" evidence="1">
    <location>
        <begin position="1"/>
        <end position="16"/>
    </location>
</feature>